<evidence type="ECO:0000313" key="3">
    <source>
        <dbReference type="Proteomes" id="UP000651668"/>
    </source>
</evidence>
<accession>A0A916X9T8</accession>
<feature type="transmembrane region" description="Helical" evidence="1">
    <location>
        <begin position="48"/>
        <end position="64"/>
    </location>
</feature>
<keyword evidence="1" id="KW-0472">Membrane</keyword>
<evidence type="ECO:0008006" key="4">
    <source>
        <dbReference type="Google" id="ProtNLM"/>
    </source>
</evidence>
<reference evidence="2" key="1">
    <citation type="journal article" date="2014" name="Int. J. Syst. Evol. Microbiol.">
        <title>Complete genome sequence of Corynebacterium casei LMG S-19264T (=DSM 44701T), isolated from a smear-ripened cheese.</title>
        <authorList>
            <consortium name="US DOE Joint Genome Institute (JGI-PGF)"/>
            <person name="Walter F."/>
            <person name="Albersmeier A."/>
            <person name="Kalinowski J."/>
            <person name="Ruckert C."/>
        </authorList>
    </citation>
    <scope>NUCLEOTIDE SEQUENCE</scope>
    <source>
        <strain evidence="2">CGMCC 1.15343</strain>
    </source>
</reference>
<feature type="transmembrane region" description="Helical" evidence="1">
    <location>
        <begin position="26"/>
        <end position="42"/>
    </location>
</feature>
<keyword evidence="1" id="KW-1133">Transmembrane helix</keyword>
<reference evidence="2" key="2">
    <citation type="submission" date="2020-09" db="EMBL/GenBank/DDBJ databases">
        <authorList>
            <person name="Sun Q."/>
            <person name="Zhou Y."/>
        </authorList>
    </citation>
    <scope>NUCLEOTIDE SEQUENCE</scope>
    <source>
        <strain evidence="2">CGMCC 1.15343</strain>
    </source>
</reference>
<keyword evidence="1" id="KW-0812">Transmembrane</keyword>
<evidence type="ECO:0000256" key="1">
    <source>
        <dbReference type="SAM" id="Phobius"/>
    </source>
</evidence>
<sequence>MEQKKPAELSDQELLQEQKNLKTSKLTAAMLIGLLLGVSVYGAVKNGFTFFTFFPLAFVFLLVNSRRKKMQYETDVKNESNFRNLH</sequence>
<protein>
    <recommendedName>
        <fullName evidence="4">FUSC family protein</fullName>
    </recommendedName>
</protein>
<proteinExistence type="predicted"/>
<dbReference type="RefSeq" id="WP_188625718.1">
    <property type="nucleotide sequence ID" value="NZ_BMIL01000003.1"/>
</dbReference>
<name>A0A916X9T8_9SPHI</name>
<organism evidence="2 3">
    <name type="scientific">Pedobacter quisquiliarum</name>
    <dbReference type="NCBI Taxonomy" id="1834438"/>
    <lineage>
        <taxon>Bacteria</taxon>
        <taxon>Pseudomonadati</taxon>
        <taxon>Bacteroidota</taxon>
        <taxon>Sphingobacteriia</taxon>
        <taxon>Sphingobacteriales</taxon>
        <taxon>Sphingobacteriaceae</taxon>
        <taxon>Pedobacter</taxon>
    </lineage>
</organism>
<keyword evidence="3" id="KW-1185">Reference proteome</keyword>
<evidence type="ECO:0000313" key="2">
    <source>
        <dbReference type="EMBL" id="GGC58003.1"/>
    </source>
</evidence>
<dbReference type="EMBL" id="BMIL01000003">
    <property type="protein sequence ID" value="GGC58003.1"/>
    <property type="molecule type" value="Genomic_DNA"/>
</dbReference>
<dbReference type="AlphaFoldDB" id="A0A916X9T8"/>
<dbReference type="Proteomes" id="UP000651668">
    <property type="component" value="Unassembled WGS sequence"/>
</dbReference>
<gene>
    <name evidence="2" type="ORF">GCM10011387_09620</name>
</gene>
<comment type="caution">
    <text evidence="2">The sequence shown here is derived from an EMBL/GenBank/DDBJ whole genome shotgun (WGS) entry which is preliminary data.</text>
</comment>